<sequence length="165" mass="17542">MQARDIEGSKELVFGAVMSVLQDAGYRIQAADKDTGLITGLGSSTGKMTYNLWTGFGKSKKTPIVSAFIEQTSPAITRVRINFVMGKVKSTLYGSQPQDEEPILDAATYKDAFEKINQAVFLRASMTTSAPAPAQPAASPVPPAAPAAKPTTTSMVDKSLEINAR</sequence>
<dbReference type="Proteomes" id="UP000004550">
    <property type="component" value="Chromosome"/>
</dbReference>
<reference evidence="2 3" key="1">
    <citation type="journal article" date="2012" name="J. Bacteriol.">
        <title>Genome sequence of Sphingobium indicum B90A, a hexachlorocyclohexane-degrading bacterium.</title>
        <authorList>
            <person name="Anand S."/>
            <person name="Sangwan N."/>
            <person name="Lata P."/>
            <person name="Kaur J."/>
            <person name="Dua A."/>
            <person name="Singh A.K."/>
            <person name="Verma M."/>
            <person name="Kaur J."/>
            <person name="Khurana J.P."/>
            <person name="Khurana P."/>
            <person name="Mathur S."/>
            <person name="Lal R."/>
        </authorList>
    </citation>
    <scope>NUCLEOTIDE SEQUENCE [LARGE SCALE GENOMIC DNA]</scope>
    <source>
        <strain evidence="3">DSM 16412 / CCM 7286 / MTCC 6364 / B90A</strain>
    </source>
</reference>
<protein>
    <submittedName>
        <fullName evidence="2">Uncharacterized protein</fullName>
    </submittedName>
</protein>
<dbReference type="KEGG" id="sinb:SIDU_01955"/>
<gene>
    <name evidence="2" type="ORF">SIDU_01955</name>
</gene>
<feature type="region of interest" description="Disordered" evidence="1">
    <location>
        <begin position="131"/>
        <end position="165"/>
    </location>
</feature>
<organism evidence="2 3">
    <name type="scientific">Sphingobium indicum (strain DSM 16412 / CCM 7286 / MTCC 6364 / B90A)</name>
    <dbReference type="NCBI Taxonomy" id="861109"/>
    <lineage>
        <taxon>Bacteria</taxon>
        <taxon>Pseudomonadati</taxon>
        <taxon>Pseudomonadota</taxon>
        <taxon>Alphaproteobacteria</taxon>
        <taxon>Sphingomonadales</taxon>
        <taxon>Sphingomonadaceae</taxon>
        <taxon>Sphingobium</taxon>
    </lineage>
</organism>
<evidence type="ECO:0000256" key="1">
    <source>
        <dbReference type="SAM" id="MobiDB-lite"/>
    </source>
</evidence>
<accession>A0A1L5BKJ5</accession>
<dbReference type="EMBL" id="CP013070">
    <property type="protein sequence ID" value="APL93384.1"/>
    <property type="molecule type" value="Genomic_DNA"/>
</dbReference>
<evidence type="ECO:0000313" key="2">
    <source>
        <dbReference type="EMBL" id="APL93384.1"/>
    </source>
</evidence>
<proteinExistence type="predicted"/>
<dbReference type="AlphaFoldDB" id="A0A1L5BKJ5"/>
<name>A0A1L5BKJ5_SPHIB</name>
<evidence type="ECO:0000313" key="3">
    <source>
        <dbReference type="Proteomes" id="UP000004550"/>
    </source>
</evidence>